<feature type="region of interest" description="Disordered" evidence="16">
    <location>
        <begin position="333"/>
        <end position="352"/>
    </location>
</feature>
<dbReference type="Gene3D" id="3.30.70.1230">
    <property type="entry name" value="Nucleotide cyclase"/>
    <property type="match status" value="1"/>
</dbReference>
<dbReference type="EMBL" id="JAGFMF010012160">
    <property type="protein sequence ID" value="KAG8506454.1"/>
    <property type="molecule type" value="Genomic_DNA"/>
</dbReference>
<evidence type="ECO:0000256" key="12">
    <source>
        <dbReference type="ARBA" id="ARBA00022998"/>
    </source>
</evidence>
<feature type="region of interest" description="Disordered" evidence="16">
    <location>
        <begin position="417"/>
        <end position="446"/>
    </location>
</feature>
<keyword evidence="10" id="KW-0460">Magnesium</keyword>
<evidence type="ECO:0000256" key="16">
    <source>
        <dbReference type="SAM" id="MobiDB-lite"/>
    </source>
</evidence>
<dbReference type="GO" id="GO:0006171">
    <property type="term" value="P:cAMP biosynthetic process"/>
    <property type="evidence" value="ECO:0007669"/>
    <property type="project" value="UniProtKB-KW"/>
</dbReference>
<dbReference type="OrthoDB" id="60033at2759"/>
<dbReference type="SMART" id="SM00044">
    <property type="entry name" value="CYCc"/>
    <property type="match status" value="1"/>
</dbReference>
<evidence type="ECO:0000256" key="15">
    <source>
        <dbReference type="RuleBase" id="RU000405"/>
    </source>
</evidence>
<dbReference type="GO" id="GO:0046872">
    <property type="term" value="F:metal ion binding"/>
    <property type="evidence" value="ECO:0007669"/>
    <property type="project" value="UniProtKB-KW"/>
</dbReference>
<evidence type="ECO:0000256" key="5">
    <source>
        <dbReference type="ARBA" id="ARBA00012201"/>
    </source>
</evidence>
<name>A0A8J6DFI2_GALPY</name>
<keyword evidence="9" id="KW-0067">ATP-binding</keyword>
<dbReference type="EC" id="4.6.1.1" evidence="5"/>
<dbReference type="SUPFAM" id="SSF55073">
    <property type="entry name" value="Nucleotide cyclase"/>
    <property type="match status" value="1"/>
</dbReference>
<feature type="non-terminal residue" evidence="18">
    <location>
        <position position="1152"/>
    </location>
</feature>
<dbReference type="InterPro" id="IPR018297">
    <property type="entry name" value="A/G_cyclase_CS"/>
</dbReference>
<evidence type="ECO:0000256" key="7">
    <source>
        <dbReference type="ARBA" id="ARBA00022723"/>
    </source>
</evidence>
<dbReference type="PROSITE" id="PS00452">
    <property type="entry name" value="GUANYLATE_CYCLASE_1"/>
    <property type="match status" value="1"/>
</dbReference>
<feature type="region of interest" description="Disordered" evidence="16">
    <location>
        <begin position="264"/>
        <end position="286"/>
    </location>
</feature>
<feature type="compositionally biased region" description="Polar residues" evidence="16">
    <location>
        <begin position="423"/>
        <end position="432"/>
    </location>
</feature>
<keyword evidence="14 15" id="KW-0456">Lyase</keyword>
<evidence type="ECO:0000256" key="14">
    <source>
        <dbReference type="ARBA" id="ARBA00023239"/>
    </source>
</evidence>
<proteinExistence type="inferred from homology"/>
<comment type="similarity">
    <text evidence="15">Belongs to the adenylyl cyclase class-4/guanylyl cyclase family.</text>
</comment>
<comment type="cofactor">
    <cofactor evidence="3">
        <name>Mg(2+)</name>
        <dbReference type="ChEBI" id="CHEBI:18420"/>
    </cofactor>
</comment>
<keyword evidence="19" id="KW-1185">Reference proteome</keyword>
<reference evidence="18" key="1">
    <citation type="journal article" date="2021" name="Evol. Appl.">
        <title>The genome of the Pyrenean desman and the effects of bottlenecks and inbreeding on the genomic landscape of an endangered species.</title>
        <authorList>
            <person name="Escoda L."/>
            <person name="Castresana J."/>
        </authorList>
    </citation>
    <scope>NUCLEOTIDE SEQUENCE</scope>
    <source>
        <strain evidence="18">IBE-C5619</strain>
    </source>
</reference>
<feature type="compositionally biased region" description="Basic and acidic residues" evidence="16">
    <location>
        <begin position="1110"/>
        <end position="1122"/>
    </location>
</feature>
<feature type="domain" description="Guanylate cyclase" evidence="17">
    <location>
        <begin position="857"/>
        <end position="997"/>
    </location>
</feature>
<organism evidence="18 19">
    <name type="scientific">Galemys pyrenaicus</name>
    <name type="common">Iberian desman</name>
    <name type="synonym">Pyrenean desman</name>
    <dbReference type="NCBI Taxonomy" id="202257"/>
    <lineage>
        <taxon>Eukaryota</taxon>
        <taxon>Metazoa</taxon>
        <taxon>Chordata</taxon>
        <taxon>Craniata</taxon>
        <taxon>Vertebrata</taxon>
        <taxon>Euteleostomi</taxon>
        <taxon>Mammalia</taxon>
        <taxon>Eutheria</taxon>
        <taxon>Laurasiatheria</taxon>
        <taxon>Eulipotyphla</taxon>
        <taxon>Talpidae</taxon>
        <taxon>Galemys</taxon>
    </lineage>
</organism>
<evidence type="ECO:0000256" key="13">
    <source>
        <dbReference type="ARBA" id="ARBA00023136"/>
    </source>
</evidence>
<keyword evidence="7" id="KW-0479">Metal-binding</keyword>
<keyword evidence="8" id="KW-0547">Nucleotide-binding</keyword>
<evidence type="ECO:0000256" key="4">
    <source>
        <dbReference type="ARBA" id="ARBA00004141"/>
    </source>
</evidence>
<dbReference type="AlphaFoldDB" id="A0A8J6DFI2"/>
<dbReference type="Proteomes" id="UP000700334">
    <property type="component" value="Unassembled WGS sequence"/>
</dbReference>
<dbReference type="GO" id="GO:0005886">
    <property type="term" value="C:plasma membrane"/>
    <property type="evidence" value="ECO:0007669"/>
    <property type="project" value="TreeGrafter"/>
</dbReference>
<comment type="cofactor">
    <cofactor evidence="2">
        <name>Mn(2+)</name>
        <dbReference type="ChEBI" id="CHEBI:29035"/>
    </cofactor>
</comment>
<dbReference type="PROSITE" id="PS50125">
    <property type="entry name" value="GUANYLATE_CYCLASE_2"/>
    <property type="match status" value="1"/>
</dbReference>
<dbReference type="PANTHER" id="PTHR45627:SF8">
    <property type="entry name" value="ADENYLATE CYCLASE TYPE 9"/>
    <property type="match status" value="1"/>
</dbReference>
<dbReference type="InterPro" id="IPR029787">
    <property type="entry name" value="Nucleotide_cyclase"/>
</dbReference>
<evidence type="ECO:0000259" key="17">
    <source>
        <dbReference type="PROSITE" id="PS50125"/>
    </source>
</evidence>
<gene>
    <name evidence="18" type="ORF">J0S82_010371</name>
</gene>
<dbReference type="PANTHER" id="PTHR45627">
    <property type="entry name" value="ADENYLATE CYCLASE TYPE 1"/>
    <property type="match status" value="1"/>
</dbReference>
<evidence type="ECO:0000256" key="2">
    <source>
        <dbReference type="ARBA" id="ARBA00001936"/>
    </source>
</evidence>
<evidence type="ECO:0000256" key="10">
    <source>
        <dbReference type="ARBA" id="ARBA00022842"/>
    </source>
</evidence>
<evidence type="ECO:0000256" key="11">
    <source>
        <dbReference type="ARBA" id="ARBA00022989"/>
    </source>
</evidence>
<evidence type="ECO:0000256" key="3">
    <source>
        <dbReference type="ARBA" id="ARBA00001946"/>
    </source>
</evidence>
<dbReference type="GO" id="GO:0007189">
    <property type="term" value="P:adenylate cyclase-activating G protein-coupled receptor signaling pathway"/>
    <property type="evidence" value="ECO:0007669"/>
    <property type="project" value="TreeGrafter"/>
</dbReference>
<evidence type="ECO:0000256" key="6">
    <source>
        <dbReference type="ARBA" id="ARBA00022692"/>
    </source>
</evidence>
<accession>A0A8J6DFI2</accession>
<protein>
    <recommendedName>
        <fullName evidence="5">adenylate cyclase</fullName>
        <ecNumber evidence="5">4.6.1.1</ecNumber>
    </recommendedName>
</protein>
<evidence type="ECO:0000313" key="19">
    <source>
        <dbReference type="Proteomes" id="UP000700334"/>
    </source>
</evidence>
<dbReference type="InterPro" id="IPR001054">
    <property type="entry name" value="A/G_cyclase"/>
</dbReference>
<evidence type="ECO:0000256" key="1">
    <source>
        <dbReference type="ARBA" id="ARBA00001593"/>
    </source>
</evidence>
<dbReference type="FunFam" id="3.30.70.1230:FF:000008">
    <property type="entry name" value="Adenylate cyclase type 9"/>
    <property type="match status" value="1"/>
</dbReference>
<dbReference type="Pfam" id="PF00211">
    <property type="entry name" value="Guanylate_cyc"/>
    <property type="match status" value="1"/>
</dbReference>
<dbReference type="GO" id="GO:0005524">
    <property type="term" value="F:ATP binding"/>
    <property type="evidence" value="ECO:0007669"/>
    <property type="project" value="UniProtKB-KW"/>
</dbReference>
<sequence length="1152" mass="124256">AWAESRRWPPRWGQSAVTVSPERWTPLCFCPSGVASTLPALGRRLRRGCAACLERDEGGPSGEACCDYACRMDSAPVRPGPGPLPPQLVAPAGPCGAPPCAHTSLTQVLRVNSAALRPGLALGTGSGFRCRAFVASPEAPQSCLEKPLTLSLRTVLAEAGPGSPDRVRRSGLRVDLAGFVHEGVWAKQHRLSLKGGGFKSRRAQSGSVSWEPGGPRLGEAAGAVQHSAAGPTAVNISGRWGTHRAWSPLGLCCSRRGSLGCPSQPSTVKPLQGARMSGAGPGSKTELHPNTLVEAVLTVTFIRLKTYLIAGQRAKEPRCSCSEALLAGLEASDGSRVSSGHRGQGTASPGSVSDLAQTVKTFDNLKTCPSCGITFAPTSEAGAEGGAVQNGCREEQRSSTKVTGSWPLFLSLPLLAHPPKTSGGPSPRTQNGLLGPPREEKLAGSQTSLSEILQEKGRWAGASLDQSALLPLRFKSIRERTDAHFVDVIKEDSLMKDYFFKPPINQCSLNFLDRELERAYRSSYQQEVAKNSPAKTFASATFSSLLDVFLSTTVFLILSATCFLKYGAASTPPPPAALGVFGAALLLEVLSLVVSVRTVFFPEATAACTEHLLQRVSGWLPRHLLGAVLVSLPALAVYSHVTSELEADTHFAVSAGAAVLVSVVHYCNFCQLSSWMRSSLATLVGAGPLLLLHVSLCPDRYAGHARRTATHAPWWPRTSTRHRTSDAAPSRGLLSGAVPSPRVLAPKCRSSLFAPSSERTRCNSSVPQAGRPPTSLLGQEVTLVFFLLLLLVWFLNREFEVSYRLHYHGDVEADLHRTKIQSMRDQADWLLRNIIPYHVAEQLKVSQTYSKNHDSGAVIFASIVNFSEFYEENYEGGKECYRVLNELIGDFDELLGEPAYGGVEKIKTIGATYMAAAGLNATQARDGGHPQEHLQLLFEFAREMMRVVDDFNSNMLWFNFKLRVGFNHGPLTAGVIGTTKLLYDIWGDTVNIASRMDTTGVECRIQVSEESYRVLSKMGYDFDYRGTVNVKGKGQMKTYLYPRCSDSGLVPQHQLSISPDIRVQVDGSIGRSPTDEIAGLVPSVPSSDRASLGSDSGLPAKDTQPPAKRPWRDPGRPEERCRFGRAAGKPGREDAELEDANELTRLDVSQGV</sequence>
<dbReference type="GO" id="GO:0004016">
    <property type="term" value="F:adenylate cyclase activity"/>
    <property type="evidence" value="ECO:0007669"/>
    <property type="project" value="UniProtKB-EC"/>
</dbReference>
<comment type="subcellular location">
    <subcellularLocation>
        <location evidence="4">Membrane</location>
        <topology evidence="4">Multi-pass membrane protein</topology>
    </subcellularLocation>
</comment>
<comment type="catalytic activity">
    <reaction evidence="1">
        <text>ATP = 3',5'-cyclic AMP + diphosphate</text>
        <dbReference type="Rhea" id="RHEA:15389"/>
        <dbReference type="ChEBI" id="CHEBI:30616"/>
        <dbReference type="ChEBI" id="CHEBI:33019"/>
        <dbReference type="ChEBI" id="CHEBI:58165"/>
        <dbReference type="EC" id="4.6.1.1"/>
    </reaction>
</comment>
<evidence type="ECO:0000313" key="18">
    <source>
        <dbReference type="EMBL" id="KAG8506454.1"/>
    </source>
</evidence>
<evidence type="ECO:0000256" key="9">
    <source>
        <dbReference type="ARBA" id="ARBA00022840"/>
    </source>
</evidence>
<keyword evidence="12" id="KW-0115">cAMP biosynthesis</keyword>
<feature type="region of interest" description="Disordered" evidence="16">
    <location>
        <begin position="1067"/>
        <end position="1152"/>
    </location>
</feature>
<evidence type="ECO:0000256" key="8">
    <source>
        <dbReference type="ARBA" id="ARBA00022741"/>
    </source>
</evidence>
<comment type="caution">
    <text evidence="18">The sequence shown here is derived from an EMBL/GenBank/DDBJ whole genome shotgun (WGS) entry which is preliminary data.</text>
</comment>
<keyword evidence="6" id="KW-0812">Transmembrane</keyword>
<keyword evidence="13" id="KW-0472">Membrane</keyword>
<dbReference type="CDD" id="cd07302">
    <property type="entry name" value="CHD"/>
    <property type="match status" value="1"/>
</dbReference>
<keyword evidence="11" id="KW-1133">Transmembrane helix</keyword>
<dbReference type="GO" id="GO:0035556">
    <property type="term" value="P:intracellular signal transduction"/>
    <property type="evidence" value="ECO:0007669"/>
    <property type="project" value="InterPro"/>
</dbReference>